<feature type="domain" description="YDG" evidence="4">
    <location>
        <begin position="441"/>
        <end position="582"/>
    </location>
</feature>
<evidence type="ECO:0000313" key="5">
    <source>
        <dbReference type="EMBL" id="KAK3049223.1"/>
    </source>
</evidence>
<feature type="compositionally biased region" description="Polar residues" evidence="3">
    <location>
        <begin position="234"/>
        <end position="248"/>
    </location>
</feature>
<dbReference type="GO" id="GO:0016567">
    <property type="term" value="P:protein ubiquitination"/>
    <property type="evidence" value="ECO:0007669"/>
    <property type="project" value="TreeGrafter"/>
</dbReference>
<dbReference type="PANTHER" id="PTHR14140">
    <property type="entry name" value="E3 UBIQUITIN-PROTEIN LIGASE UHRF-RELATED"/>
    <property type="match status" value="1"/>
</dbReference>
<dbReference type="InterPro" id="IPR015947">
    <property type="entry name" value="PUA-like_sf"/>
</dbReference>
<proteinExistence type="predicted"/>
<dbReference type="PANTHER" id="PTHR14140:SF27">
    <property type="entry name" value="OS04G0289800 PROTEIN"/>
    <property type="match status" value="1"/>
</dbReference>
<evidence type="ECO:0000313" key="6">
    <source>
        <dbReference type="Proteomes" id="UP001271007"/>
    </source>
</evidence>
<evidence type="ECO:0000256" key="2">
    <source>
        <dbReference type="PROSITE-ProRule" id="PRU00358"/>
    </source>
</evidence>
<sequence length="621" mass="68968">MVELSFDQMMEAAAAARLKLERAKFDRLAAEAKEEARQEFAAKKARKQQLAQANAHQKPVEPRGIKREPVPDTEQTSPVQPKPLQSQPAHSTEADASPPSQSADGDEVLASWHPRKEKRTDKQRPRELFPKAKTADKPADQFVGFGHVPASQQDSESARKQSVEFKIRGAAKLRSDDDSRPSPASSKEGDETRPVSKEGDKTKHGSKEVTKTRPASKDGINTRPTEQKAPAQVTEKTVSTKRPSQSSVYGDRPSLSSLKISKRISVASPQSPGREEAPKQSINGDDRPPQWYKDTKVPNTRSSNDYAGVEILLRRLREQIAACKTALEWPERRNTARDFDLLRNMLHKIIFQEVNGGQLKLHRLLDTKSGLLSICDSQYNGSIAWPYDVKADAGELYIKWSKQVFETDILRGIQFSKNKEGSTSKSEASIMEGYKSNSRYYGNGDLLNGQWFPFQICALRDGAHGATQGGICGTEEGGAFSCIMAGGANDAGEKYPDEDYGDRVLYCGTDATNGTPTAYTKCMLASINGNPVRLLRSHKLGSKSKYAPTRGFRYDGLYDVTDVEKLDPPNSMRQRHRFTMIRCPGQDPIRGGDGPERRPTEQEVEEYKKHQKHSGKVVGFD</sequence>
<dbReference type="Proteomes" id="UP001271007">
    <property type="component" value="Unassembled WGS sequence"/>
</dbReference>
<feature type="compositionally biased region" description="Low complexity" evidence="3">
    <location>
        <begin position="252"/>
        <end position="265"/>
    </location>
</feature>
<dbReference type="SMART" id="SM00466">
    <property type="entry name" value="SRA"/>
    <property type="match status" value="1"/>
</dbReference>
<name>A0AAJ0GBT2_9PEZI</name>
<feature type="compositionally biased region" description="Basic and acidic residues" evidence="3">
    <location>
        <begin position="593"/>
        <end position="608"/>
    </location>
</feature>
<keyword evidence="6" id="KW-1185">Reference proteome</keyword>
<dbReference type="GO" id="GO:0044027">
    <property type="term" value="P:negative regulation of gene expression via chromosomal CpG island methylation"/>
    <property type="evidence" value="ECO:0007669"/>
    <property type="project" value="TreeGrafter"/>
</dbReference>
<protein>
    <recommendedName>
        <fullName evidence="4">YDG domain-containing protein</fullName>
    </recommendedName>
</protein>
<evidence type="ECO:0000259" key="4">
    <source>
        <dbReference type="PROSITE" id="PS51015"/>
    </source>
</evidence>
<accession>A0AAJ0GBT2</accession>
<feature type="compositionally biased region" description="Basic and acidic residues" evidence="3">
    <location>
        <begin position="273"/>
        <end position="296"/>
    </location>
</feature>
<evidence type="ECO:0000256" key="3">
    <source>
        <dbReference type="SAM" id="MobiDB-lite"/>
    </source>
</evidence>
<gene>
    <name evidence="5" type="ORF">LTR09_009401</name>
</gene>
<dbReference type="InterPro" id="IPR045134">
    <property type="entry name" value="UHRF1/2-like"/>
</dbReference>
<feature type="compositionally biased region" description="Basic and acidic residues" evidence="3">
    <location>
        <begin position="30"/>
        <end position="42"/>
    </location>
</feature>
<feature type="region of interest" description="Disordered" evidence="3">
    <location>
        <begin position="583"/>
        <end position="621"/>
    </location>
</feature>
<feature type="compositionally biased region" description="Basic and acidic residues" evidence="3">
    <location>
        <begin position="156"/>
        <end position="180"/>
    </location>
</feature>
<dbReference type="InterPro" id="IPR003105">
    <property type="entry name" value="SRA_YDG"/>
</dbReference>
<dbReference type="Gene3D" id="2.30.280.10">
    <property type="entry name" value="SRA-YDG"/>
    <property type="match status" value="1"/>
</dbReference>
<dbReference type="InterPro" id="IPR036987">
    <property type="entry name" value="SRA-YDG_sf"/>
</dbReference>
<dbReference type="Pfam" id="PF02182">
    <property type="entry name" value="SAD_SRA"/>
    <property type="match status" value="1"/>
</dbReference>
<dbReference type="AlphaFoldDB" id="A0AAJ0GBT2"/>
<feature type="compositionally biased region" description="Polar residues" evidence="3">
    <location>
        <begin position="73"/>
        <end position="90"/>
    </location>
</feature>
<comment type="subcellular location">
    <subcellularLocation>
        <location evidence="2">Nucleus</location>
    </subcellularLocation>
</comment>
<feature type="region of interest" description="Disordered" evidence="3">
    <location>
        <begin position="30"/>
        <end position="299"/>
    </location>
</feature>
<comment type="caution">
    <text evidence="5">The sequence shown here is derived from an EMBL/GenBank/DDBJ whole genome shotgun (WGS) entry which is preliminary data.</text>
</comment>
<dbReference type="SUPFAM" id="SSF88697">
    <property type="entry name" value="PUA domain-like"/>
    <property type="match status" value="1"/>
</dbReference>
<feature type="compositionally biased region" description="Basic and acidic residues" evidence="3">
    <location>
        <begin position="118"/>
        <end position="139"/>
    </location>
</feature>
<keyword evidence="1 2" id="KW-0539">Nucleus</keyword>
<organism evidence="5 6">
    <name type="scientific">Extremus antarcticus</name>
    <dbReference type="NCBI Taxonomy" id="702011"/>
    <lineage>
        <taxon>Eukaryota</taxon>
        <taxon>Fungi</taxon>
        <taxon>Dikarya</taxon>
        <taxon>Ascomycota</taxon>
        <taxon>Pezizomycotina</taxon>
        <taxon>Dothideomycetes</taxon>
        <taxon>Dothideomycetidae</taxon>
        <taxon>Mycosphaerellales</taxon>
        <taxon>Extremaceae</taxon>
        <taxon>Extremus</taxon>
    </lineage>
</organism>
<reference evidence="5" key="1">
    <citation type="submission" date="2023-04" db="EMBL/GenBank/DDBJ databases">
        <title>Black Yeasts Isolated from many extreme environments.</title>
        <authorList>
            <person name="Coleine C."/>
            <person name="Stajich J.E."/>
            <person name="Selbmann L."/>
        </authorList>
    </citation>
    <scope>NUCLEOTIDE SEQUENCE</scope>
    <source>
        <strain evidence="5">CCFEE 5312</strain>
    </source>
</reference>
<feature type="compositionally biased region" description="Basic and acidic residues" evidence="3">
    <location>
        <begin position="187"/>
        <end position="211"/>
    </location>
</feature>
<feature type="compositionally biased region" description="Basic and acidic residues" evidence="3">
    <location>
        <begin position="58"/>
        <end position="70"/>
    </location>
</feature>
<dbReference type="PROSITE" id="PS51015">
    <property type="entry name" value="YDG"/>
    <property type="match status" value="1"/>
</dbReference>
<evidence type="ECO:0000256" key="1">
    <source>
        <dbReference type="ARBA" id="ARBA00023242"/>
    </source>
</evidence>
<dbReference type="EMBL" id="JAWDJX010000041">
    <property type="protein sequence ID" value="KAK3049223.1"/>
    <property type="molecule type" value="Genomic_DNA"/>
</dbReference>
<dbReference type="GO" id="GO:0061630">
    <property type="term" value="F:ubiquitin protein ligase activity"/>
    <property type="evidence" value="ECO:0007669"/>
    <property type="project" value="TreeGrafter"/>
</dbReference>
<dbReference type="GO" id="GO:0005634">
    <property type="term" value="C:nucleus"/>
    <property type="evidence" value="ECO:0007669"/>
    <property type="project" value="UniProtKB-SubCell"/>
</dbReference>